<dbReference type="Pfam" id="PF06602">
    <property type="entry name" value="Myotub-related"/>
    <property type="match status" value="1"/>
</dbReference>
<dbReference type="InterPro" id="IPR005112">
    <property type="entry name" value="dDENN_dom"/>
</dbReference>
<dbReference type="GO" id="GO:0005085">
    <property type="term" value="F:guanyl-nucleotide exchange factor activity"/>
    <property type="evidence" value="ECO:0007669"/>
    <property type="project" value="TreeGrafter"/>
</dbReference>
<evidence type="ECO:0000256" key="2">
    <source>
        <dbReference type="ARBA" id="ARBA00022553"/>
    </source>
</evidence>
<feature type="region of interest" description="Disordered" evidence="5">
    <location>
        <begin position="1041"/>
        <end position="1081"/>
    </location>
</feature>
<dbReference type="InterPro" id="IPR022096">
    <property type="entry name" value="SBF1/SBF2"/>
</dbReference>
<dbReference type="Pfam" id="PF00169">
    <property type="entry name" value="PH"/>
    <property type="match status" value="1"/>
</dbReference>
<dbReference type="SUPFAM" id="SSF57889">
    <property type="entry name" value="Cysteine-rich domain"/>
    <property type="match status" value="1"/>
</dbReference>
<keyword evidence="4" id="KW-0862">Zinc</keyword>
<evidence type="ECO:0000259" key="8">
    <source>
        <dbReference type="PROSITE" id="PS50211"/>
    </source>
</evidence>
<dbReference type="EMBL" id="OE003047">
    <property type="protein sequence ID" value="CAD7459674.1"/>
    <property type="molecule type" value="Genomic_DNA"/>
</dbReference>
<dbReference type="InterPro" id="IPR029021">
    <property type="entry name" value="Prot-tyrosine_phosphatase-like"/>
</dbReference>
<dbReference type="CDD" id="cd20827">
    <property type="entry name" value="C1_Sbf-like"/>
    <property type="match status" value="1"/>
</dbReference>
<dbReference type="InterPro" id="IPR043153">
    <property type="entry name" value="DENN_C"/>
</dbReference>
<dbReference type="Gene3D" id="2.30.29.30">
    <property type="entry name" value="Pleckstrin-homology domain (PH domain)/Phosphotyrosine-binding domain (PTB)"/>
    <property type="match status" value="1"/>
</dbReference>
<protein>
    <recommendedName>
        <fullName evidence="11">Myotubularin-related protein 13</fullName>
    </recommendedName>
</protein>
<evidence type="ECO:0000259" key="7">
    <source>
        <dbReference type="PROSITE" id="PS50081"/>
    </source>
</evidence>
<dbReference type="SUPFAM" id="SSF52799">
    <property type="entry name" value="(Phosphotyrosine protein) phosphatases II"/>
    <property type="match status" value="1"/>
</dbReference>
<dbReference type="InterPro" id="IPR004182">
    <property type="entry name" value="GRAM"/>
</dbReference>
<dbReference type="PROSITE" id="PS00479">
    <property type="entry name" value="ZF_DAG_PE_1"/>
    <property type="match status" value="1"/>
</dbReference>
<dbReference type="SMART" id="SM00800">
    <property type="entry name" value="uDENN"/>
    <property type="match status" value="1"/>
</dbReference>
<feature type="compositionally biased region" description="Basic and acidic residues" evidence="5">
    <location>
        <begin position="1042"/>
        <end position="1053"/>
    </location>
</feature>
<dbReference type="Pfam" id="PF03456">
    <property type="entry name" value="uDENN"/>
    <property type="match status" value="1"/>
</dbReference>
<evidence type="ECO:0008006" key="11">
    <source>
        <dbReference type="Google" id="ProtNLM"/>
    </source>
</evidence>
<evidence type="ECO:0000256" key="1">
    <source>
        <dbReference type="ARBA" id="ARBA00007471"/>
    </source>
</evidence>
<keyword evidence="3" id="KW-0479">Metal-binding</keyword>
<evidence type="ECO:0000259" key="9">
    <source>
        <dbReference type="PROSITE" id="PS51339"/>
    </source>
</evidence>
<dbReference type="InterPro" id="IPR011993">
    <property type="entry name" value="PH-like_dom_sf"/>
</dbReference>
<sequence length="2392" mass="268705">MRSYLNGKVAAQVYKTEINGSRVRYTECIHTGHLAVFDVTMLCRVSTRTFRPPIQAQTSCHLEGVKSSHLQLGGFIREVTGHDSSCHAGVIRIVHLQALGSLIEWGGRGREKSEAGSILTLRGRRTTRRDALTRPRSQRRICAKEGRNTHAHARSGTSSGIILQRFPEKDWSDTPFIDGIEWFCQPQGWALSTERQEPRFFVSVLTDIDANRHYCACMCFNETVAITPSKPVDEDRVEKAIYRWYGHVKRMEEGRVLKLEVGGRRPEEDPRTGGGVWRGVNWADAVEVNGEEEDPVEGEGAHLTRSLPAITHHSIMYAPKCLVLVSRLDYIETFRSCLGIIYTVYVENIGVPLETLVGNILGCIQVPPPGGPQVRFSIGAGDRQALQPPLSSSLPTTHTSVCLLFQQLGIRNVLVLFCAIMTEHKILFHSKSYNRLTEGCRALTALMFPFRYSHVYIPLLPAALVEVLSTPTPFIMGVHSSLKTDIAELMDVIVADLDGGAIMVPDGVSLPLLPEPLLSHSQEALSMVLQPELSCADHAFPPSNLRLTQPAMLDKEIRAIFMRMFAQLLQGYRSCLTIIRIHPRPIITFHKAAFLGERTLLDCDFTTRVLDCMFFTSFVCERGPPWRPCDVWDELYSSMSDQLRLEAQDPRIVPLHIQELAQQLYTNENPNPQPYVQKILKPPDGAFARIHQPPLPTINTGQVQAIIDEGLAKNNLNSRLQSLRPVQPRIVPIGLHISTIHDSRHIVSNSARRLEVLKNCINCIFENKISDARKTFPAVLRALKSKAARLALCTELAQHVLGNKAMLEHQQFDLVVRLMNCALQVRILHRTFLLAPFITNMHFLDDKNKAYFSLYLVIFKRNHEFLKSSGLRSIQDDSAMDEHGVAAALLPLATAFCRKLCTGVIQFAYTCIQEHSVWQNQQFWEAAFYQDVQRDIKALYLPRVVDTSPSSRHSYDTMLSPVSPRENKEFPWKDRRSGFARAQEPSALEIAAEQMRVWPALDQEKQNELVNSEESTLYSQAIHYANRMVYLLIPLDSSGRNHKQDTAFEEERVSNSITNSVAESDSVDAESGFEEQDPGETGSNVIKLVSRFVDKVCTEGAVSAEHNRSLHQMVPGVVHMHIETLEAVHRESKRLPPIQKPKILTPSMLPGEEAIMEGLRVYLLPDGREESSGGLLGGPPFLPAEGAIFLTNYRIVFKGTPCDPFACEQLVVRSFPVTSLTKEKRVTVQYLAHLDQWLQEGLQLRSCTFQLIKLAFDEEVTPENIETFRKLIHRVRHPPHILNHFAFTGQVVVPQTPLHKGKEKNATLKGFAKKTLLKTARKAGFKPKTSSKRQKYVLPNMSTSSKYLTSPGRMSLPMTDPGDFGHDDDISVDEFEIPRSGLVPPAPTDAKTLERLSERSYVRDWYRLGLVSSMHTTSNNRQHSEPFRITTVNSQYMMCKSYPALLVMPVGVTDDSIRRFCRCYRTNRIPCITWRHPRTKALLVRGAGYHGKSVMGMLKGHPSSTVSTSETTSSLEQERYLSVLVAVTPLSVLRQGSAWGMSDSSLSIDSLLLAAEDHTSTLTPEVSRRSVNPFNKAMGTLSVFPRSSGGKGPKSFGRWGSLKDRRQSSQGSLTTLSVPHRGNPRNSADSDSGTECVQTFQRAALYILGEKAQMKGIKNESAPKTDFIPVEYYDVRHTKAAFKKLMRACIPSSPNPEPEQSFFKLIESSDWLQQLQNIMQLGGAVVDLLDVQGSSVMICLEDGSDITAQVSSVAQLCLDPHYRTLEGFRILVEKEWMGFGHRFSHRSNLAATSQANSFAPTFLQFLDVVHQIHKQFPLAFEFNDYYLRFLAYHSVSCRFRTFLLDCELERVECGIAAVEDKRGSLASHHKSVDTGSDDEGVYPGGRLAGTNVGLNLGQSIFDYIEKQNARSPLFCNFMYTPDSEHPVLRPQSHLPCLEVWHYYLGEELAHGPSYDLEVIQLDSQQEEEAEAADGILNKSMRTVVTKSYDDIERRVPDAFSHLLEEIHHLETELGHLPQKWKVLWDKLELPTTDSLTMRCSNPRLFTIPLISSTLIPLISSTLIPLISSTLIPLISSTLQTPQILDSSNPSNPRLFKPLESSTLQTPRILDSSNPSNPLFLLRAYKSVNNHACKDSFNGVFCPQRHASFSTQLVRSHGRLLHKRSTLEILMRGKMVGAAEAAHVYSHPHRFERYNYTTPTYCDHCTNVLWGPVKTGMRCVDCGYSCHEKCSEGVPKNCTKYKAVADGNLTSQTLARNVGDNGSVSSSVTTIQTSSQQYYDQFSSNVAENRTHEGYLYKRGALLKGWKQRWFVLDSIKHQLRYYDAMEDSHCKGYIDLAEVMSVTPAPPAPGPPKKTDDKSFFDLRTNRRTYNFCASDAGTAQEWIEKVQACLQ</sequence>
<name>A0A7R9IK11_9NEOP</name>
<dbReference type="FunFam" id="2.30.29.30:FF:000286">
    <property type="entry name" value="PH-protein kinase domain containing protein"/>
    <property type="match status" value="1"/>
</dbReference>
<dbReference type="InterPro" id="IPR010569">
    <property type="entry name" value="Myotubularin-like_Pase_dom"/>
</dbReference>
<dbReference type="SMART" id="SM00233">
    <property type="entry name" value="PH"/>
    <property type="match status" value="1"/>
</dbReference>
<feature type="domain" description="PH" evidence="6">
    <location>
        <begin position="2288"/>
        <end position="2392"/>
    </location>
</feature>
<dbReference type="PROSITE" id="PS51339">
    <property type="entry name" value="PPASE_MYOTUBULARIN"/>
    <property type="match status" value="1"/>
</dbReference>
<dbReference type="PROSITE" id="PS50211">
    <property type="entry name" value="DENN"/>
    <property type="match status" value="1"/>
</dbReference>
<dbReference type="InterPro" id="IPR030564">
    <property type="entry name" value="Myotubularin"/>
</dbReference>
<dbReference type="PROSITE" id="PS50003">
    <property type="entry name" value="PH_DOMAIN"/>
    <property type="match status" value="1"/>
</dbReference>
<feature type="compositionally biased region" description="Polar residues" evidence="5">
    <location>
        <begin position="1054"/>
        <end position="1063"/>
    </location>
</feature>
<feature type="compositionally biased region" description="Polar residues" evidence="5">
    <location>
        <begin position="1608"/>
        <end position="1617"/>
    </location>
</feature>
<feature type="domain" description="UDENN" evidence="8">
    <location>
        <begin position="144"/>
        <end position="629"/>
    </location>
</feature>
<dbReference type="GO" id="GO:0046872">
    <property type="term" value="F:metal ion binding"/>
    <property type="evidence" value="ECO:0007669"/>
    <property type="project" value="UniProtKB-KW"/>
</dbReference>
<dbReference type="InterPro" id="IPR046349">
    <property type="entry name" value="C1-like_sf"/>
</dbReference>
<dbReference type="SMART" id="SM00568">
    <property type="entry name" value="GRAM"/>
    <property type="match status" value="1"/>
</dbReference>
<dbReference type="GO" id="GO:0005737">
    <property type="term" value="C:cytoplasm"/>
    <property type="evidence" value="ECO:0007669"/>
    <property type="project" value="TreeGrafter"/>
</dbReference>
<dbReference type="CDD" id="cd14534">
    <property type="entry name" value="PTP-MTMR5-like"/>
    <property type="match status" value="1"/>
</dbReference>
<dbReference type="Pfam" id="PF00130">
    <property type="entry name" value="C1_1"/>
    <property type="match status" value="1"/>
</dbReference>
<evidence type="ECO:0000259" key="6">
    <source>
        <dbReference type="PROSITE" id="PS50003"/>
    </source>
</evidence>
<dbReference type="PANTHER" id="PTHR10807:SF109">
    <property type="entry name" value="SET DOMAIN BINDING FACTOR, ISOFORM A"/>
    <property type="match status" value="1"/>
</dbReference>
<dbReference type="Pfam" id="PF02141">
    <property type="entry name" value="DENN"/>
    <property type="match status" value="1"/>
</dbReference>
<dbReference type="FunFam" id="3.40.50.11500:FF:000006">
    <property type="entry name" value="SET binding factor 2"/>
    <property type="match status" value="1"/>
</dbReference>
<feature type="domain" description="Phorbol-ester/DAG-type" evidence="7">
    <location>
        <begin position="2187"/>
        <end position="2237"/>
    </location>
</feature>
<feature type="region of interest" description="Disordered" evidence="5">
    <location>
        <begin position="1582"/>
        <end position="1634"/>
    </location>
</feature>
<dbReference type="SUPFAM" id="SSF50729">
    <property type="entry name" value="PH domain-like"/>
    <property type="match status" value="2"/>
</dbReference>
<dbReference type="SMART" id="SM00109">
    <property type="entry name" value="C1"/>
    <property type="match status" value="1"/>
</dbReference>
<accession>A0A7R9IK11</accession>
<feature type="compositionally biased region" description="Acidic residues" evidence="5">
    <location>
        <begin position="1065"/>
        <end position="1078"/>
    </location>
</feature>
<dbReference type="Pfam" id="PF12335">
    <property type="entry name" value="SBF2"/>
    <property type="match status" value="2"/>
</dbReference>
<dbReference type="PROSITE" id="PS50081">
    <property type="entry name" value="ZF_DAG_PE_2"/>
    <property type="match status" value="1"/>
</dbReference>
<evidence type="ECO:0000256" key="4">
    <source>
        <dbReference type="ARBA" id="ARBA00022833"/>
    </source>
</evidence>
<keyword evidence="2" id="KW-0597">Phosphoprotein</keyword>
<dbReference type="PANTHER" id="PTHR10807">
    <property type="entry name" value="MYOTUBULARIN-RELATED"/>
    <property type="match status" value="1"/>
</dbReference>
<dbReference type="CDD" id="cd01235">
    <property type="entry name" value="PH_Sbf1_hMTMR5"/>
    <property type="match status" value="1"/>
</dbReference>
<dbReference type="Gene3D" id="3.40.50.11500">
    <property type="match status" value="1"/>
</dbReference>
<feature type="domain" description="Myotubularin phosphatase" evidence="9">
    <location>
        <begin position="1395"/>
        <end position="1944"/>
    </location>
</feature>
<evidence type="ECO:0000313" key="10">
    <source>
        <dbReference type="EMBL" id="CAD7459674.1"/>
    </source>
</evidence>
<gene>
    <name evidence="10" type="ORF">TTEB3V08_LOCUS7623</name>
</gene>
<evidence type="ECO:0000256" key="3">
    <source>
        <dbReference type="ARBA" id="ARBA00022723"/>
    </source>
</evidence>
<dbReference type="CDD" id="cd13208">
    <property type="entry name" value="PH-GRAM_MTMR5_MTMR13"/>
    <property type="match status" value="1"/>
</dbReference>
<dbReference type="Gene3D" id="3.30.450.200">
    <property type="match status" value="1"/>
</dbReference>
<comment type="similarity">
    <text evidence="1">Belongs to the protein-tyrosine phosphatase family. Non-receptor class myotubularin subfamily.</text>
</comment>
<reference evidence="10" key="1">
    <citation type="submission" date="2020-11" db="EMBL/GenBank/DDBJ databases">
        <authorList>
            <person name="Tran Van P."/>
        </authorList>
    </citation>
    <scope>NUCLEOTIDE SEQUENCE</scope>
</reference>
<dbReference type="InterPro" id="IPR001194">
    <property type="entry name" value="cDENN_dom"/>
</dbReference>
<feature type="compositionally biased region" description="Polar residues" evidence="5">
    <location>
        <begin position="1624"/>
        <end position="1634"/>
    </location>
</feature>
<dbReference type="InterPro" id="IPR002219">
    <property type="entry name" value="PKC_DAG/PE"/>
</dbReference>
<proteinExistence type="inferred from homology"/>
<evidence type="ECO:0000256" key="5">
    <source>
        <dbReference type="SAM" id="MobiDB-lite"/>
    </source>
</evidence>
<dbReference type="InterPro" id="IPR001849">
    <property type="entry name" value="PH_domain"/>
</dbReference>
<dbReference type="InterPro" id="IPR005113">
    <property type="entry name" value="uDENN_dom"/>
</dbReference>
<dbReference type="InterPro" id="IPR037516">
    <property type="entry name" value="Tripartite_DENN"/>
</dbReference>
<dbReference type="Pfam" id="PF02893">
    <property type="entry name" value="GRAM"/>
    <property type="match status" value="1"/>
</dbReference>
<dbReference type="SMART" id="SM00799">
    <property type="entry name" value="DENN"/>
    <property type="match status" value="1"/>
</dbReference>
<dbReference type="GO" id="GO:0016020">
    <property type="term" value="C:membrane"/>
    <property type="evidence" value="ECO:0007669"/>
    <property type="project" value="TreeGrafter"/>
</dbReference>
<dbReference type="Gene3D" id="3.30.60.20">
    <property type="match status" value="1"/>
</dbReference>
<dbReference type="SMART" id="SM00801">
    <property type="entry name" value="dDENN"/>
    <property type="match status" value="1"/>
</dbReference>
<organism evidence="10">
    <name type="scientific">Timema tahoe</name>
    <dbReference type="NCBI Taxonomy" id="61484"/>
    <lineage>
        <taxon>Eukaryota</taxon>
        <taxon>Metazoa</taxon>
        <taxon>Ecdysozoa</taxon>
        <taxon>Arthropoda</taxon>
        <taxon>Hexapoda</taxon>
        <taxon>Insecta</taxon>
        <taxon>Pterygota</taxon>
        <taxon>Neoptera</taxon>
        <taxon>Polyneoptera</taxon>
        <taxon>Phasmatodea</taxon>
        <taxon>Timematodea</taxon>
        <taxon>Timematoidea</taxon>
        <taxon>Timematidae</taxon>
        <taxon>Timema</taxon>
    </lineage>
</organism>